<dbReference type="Pfam" id="PF12937">
    <property type="entry name" value="F-box-like"/>
    <property type="match status" value="1"/>
</dbReference>
<feature type="domain" description="F-box" evidence="3">
    <location>
        <begin position="220"/>
        <end position="268"/>
    </location>
</feature>
<protein>
    <submittedName>
        <fullName evidence="5">F-box only 9</fullName>
    </submittedName>
</protein>
<keyword evidence="6" id="KW-1185">Reference proteome</keyword>
<dbReference type="AlphaFoldDB" id="A0A3M7PR31"/>
<organism evidence="5 6">
    <name type="scientific">Brachionus plicatilis</name>
    <name type="common">Marine rotifer</name>
    <name type="synonym">Brachionus muelleri</name>
    <dbReference type="NCBI Taxonomy" id="10195"/>
    <lineage>
        <taxon>Eukaryota</taxon>
        <taxon>Metazoa</taxon>
        <taxon>Spiralia</taxon>
        <taxon>Gnathifera</taxon>
        <taxon>Rotifera</taxon>
        <taxon>Eurotatoria</taxon>
        <taxon>Monogononta</taxon>
        <taxon>Pseudotrocha</taxon>
        <taxon>Ploima</taxon>
        <taxon>Brachionidae</taxon>
        <taxon>Brachionus</taxon>
    </lineage>
</organism>
<dbReference type="InterPro" id="IPR001810">
    <property type="entry name" value="F-box_dom"/>
</dbReference>
<feature type="compositionally biased region" description="Basic and acidic residues" evidence="2">
    <location>
        <begin position="54"/>
        <end position="63"/>
    </location>
</feature>
<feature type="region of interest" description="Disordered" evidence="2">
    <location>
        <begin position="159"/>
        <end position="185"/>
    </location>
</feature>
<evidence type="ECO:0000256" key="1">
    <source>
        <dbReference type="ARBA" id="ARBA00022786"/>
    </source>
</evidence>
<dbReference type="PANTHER" id="PTHR12874">
    <property type="entry name" value="F-BOX ONLY PROTEIN 48-RELATED"/>
    <property type="match status" value="1"/>
</dbReference>
<name>A0A3M7PR31_BRAPC</name>
<dbReference type="OrthoDB" id="2117972at2759"/>
<evidence type="ECO:0000313" key="6">
    <source>
        <dbReference type="Proteomes" id="UP000276133"/>
    </source>
</evidence>
<comment type="caution">
    <text evidence="5">The sequence shown here is derived from an EMBL/GenBank/DDBJ whole genome shotgun (WGS) entry which is preliminary data.</text>
</comment>
<dbReference type="SMART" id="SM00028">
    <property type="entry name" value="TPR"/>
    <property type="match status" value="1"/>
</dbReference>
<dbReference type="GO" id="GO:0031146">
    <property type="term" value="P:SCF-dependent proteasomal ubiquitin-dependent protein catabolic process"/>
    <property type="evidence" value="ECO:0007669"/>
    <property type="project" value="TreeGrafter"/>
</dbReference>
<evidence type="ECO:0000256" key="2">
    <source>
        <dbReference type="SAM" id="MobiDB-lite"/>
    </source>
</evidence>
<reference evidence="5 6" key="1">
    <citation type="journal article" date="2018" name="Sci. Rep.">
        <title>Genomic signatures of local adaptation to the degree of environmental predictability in rotifers.</title>
        <authorList>
            <person name="Franch-Gras L."/>
            <person name="Hahn C."/>
            <person name="Garcia-Roger E.M."/>
            <person name="Carmona M.J."/>
            <person name="Serra M."/>
            <person name="Gomez A."/>
        </authorList>
    </citation>
    <scope>NUCLEOTIDE SEQUENCE [LARGE SCALE GENOMIC DNA]</scope>
    <source>
        <strain evidence="5">HYR1</strain>
    </source>
</reference>
<dbReference type="EMBL" id="REGN01009457">
    <property type="protein sequence ID" value="RNA01118.1"/>
    <property type="molecule type" value="Genomic_DNA"/>
</dbReference>
<dbReference type="GO" id="GO:0005737">
    <property type="term" value="C:cytoplasm"/>
    <property type="evidence" value="ECO:0007669"/>
    <property type="project" value="TreeGrafter"/>
</dbReference>
<dbReference type="CDD" id="cd22089">
    <property type="entry name" value="F-box_FBXO9"/>
    <property type="match status" value="1"/>
</dbReference>
<dbReference type="PANTHER" id="PTHR12874:SF29">
    <property type="entry name" value="F-BOX ONLY PROTEIN 9"/>
    <property type="match status" value="1"/>
</dbReference>
<feature type="domain" description="F-box protein Hrt3/FBXO9 C-terminal" evidence="4">
    <location>
        <begin position="286"/>
        <end position="403"/>
    </location>
</feature>
<sequence length="491" mass="57336">MSAYDTNELNVLSEDDNILPSDLIASQTVSELESELKKFRLEWKKELEVEKKLEKSEFQKSFDPKPSGTNELSKRPKNVAVYQQFPQRNRLQQNKPSDSDNSESNDLDYQQPKTTEEKAQYLFNKGVILEQQSRHFEAIKFYRMAMQLDADIEFKMISTKQPKNQSDSKQAEKGDIGKTESKDKIPSDELDKPLYLIFKEFINSENKLCEKANNQKSVHFSNLPLEVVILILKWVVSEHLDMRSLDNFSAVCKGFYVCGRDPEIWKLACAKIWGANNIKNYLSMYSDWRQMYLKRPRLNLDGIYISKTTYAREGERSLDNFYKPWHLVEFYRYLRFLPDGTVLFLTSPDEPKVVVNKLKQPSSSSNLNQTIYNQFISNEQSVIKGKWTLALNQVCLVLVKKTHVKNTLALKSGRKKEKETIHEQELVYRIELEITGKMNNQLQWKKYEIDTINKSANTVNGARFDLNKVDFPNFYFSRVKSYSFKTDAPLK</sequence>
<proteinExistence type="predicted"/>
<dbReference type="SUPFAM" id="SSF81383">
    <property type="entry name" value="F-box domain"/>
    <property type="match status" value="1"/>
</dbReference>
<accession>A0A3M7PR31</accession>
<dbReference type="Pfam" id="PF19270">
    <property type="entry name" value="FBO_C"/>
    <property type="match status" value="1"/>
</dbReference>
<evidence type="ECO:0000259" key="3">
    <source>
        <dbReference type="Pfam" id="PF12937"/>
    </source>
</evidence>
<dbReference type="InterPro" id="IPR045464">
    <property type="entry name" value="Hrt3/FBXO9_C"/>
</dbReference>
<gene>
    <name evidence="5" type="ORF">BpHYR1_042520</name>
</gene>
<feature type="compositionally biased region" description="Polar residues" evidence="2">
    <location>
        <begin position="84"/>
        <end position="96"/>
    </location>
</feature>
<keyword evidence="1" id="KW-0833">Ubl conjugation pathway</keyword>
<evidence type="ECO:0000313" key="5">
    <source>
        <dbReference type="EMBL" id="RNA01118.1"/>
    </source>
</evidence>
<feature type="compositionally biased region" description="Basic and acidic residues" evidence="2">
    <location>
        <begin position="169"/>
        <end position="185"/>
    </location>
</feature>
<dbReference type="Proteomes" id="UP000276133">
    <property type="component" value="Unassembled WGS sequence"/>
</dbReference>
<feature type="region of interest" description="Disordered" evidence="2">
    <location>
        <begin position="54"/>
        <end position="111"/>
    </location>
</feature>
<dbReference type="Gene3D" id="1.20.1280.50">
    <property type="match status" value="1"/>
</dbReference>
<dbReference type="InterPro" id="IPR036047">
    <property type="entry name" value="F-box-like_dom_sf"/>
</dbReference>
<dbReference type="GO" id="GO:0019005">
    <property type="term" value="C:SCF ubiquitin ligase complex"/>
    <property type="evidence" value="ECO:0007669"/>
    <property type="project" value="TreeGrafter"/>
</dbReference>
<dbReference type="STRING" id="10195.A0A3M7PR31"/>
<feature type="compositionally biased region" description="Polar residues" evidence="2">
    <location>
        <begin position="159"/>
        <end position="168"/>
    </location>
</feature>
<dbReference type="InterPro" id="IPR019734">
    <property type="entry name" value="TPR_rpt"/>
</dbReference>
<evidence type="ECO:0000259" key="4">
    <source>
        <dbReference type="Pfam" id="PF19270"/>
    </source>
</evidence>